<dbReference type="PRINTS" id="PR00726">
    <property type="entry name" value="LEXASERPTASE"/>
</dbReference>
<dbReference type="GO" id="GO:0009432">
    <property type="term" value="P:SOS response"/>
    <property type="evidence" value="ECO:0007669"/>
    <property type="project" value="UniProtKB-KW"/>
</dbReference>
<dbReference type="InterPro" id="IPR039418">
    <property type="entry name" value="LexA-like"/>
</dbReference>
<dbReference type="EMBL" id="MRTJ01000001">
    <property type="protein sequence ID" value="OMF17192.1"/>
    <property type="molecule type" value="Genomic_DNA"/>
</dbReference>
<protein>
    <recommendedName>
        <fullName evidence="8">Peptidase S24/S26A/S26B/S26C domain-containing protein</fullName>
    </recommendedName>
</protein>
<dbReference type="GO" id="GO:0006355">
    <property type="term" value="P:regulation of DNA-templated transcription"/>
    <property type="evidence" value="ECO:0007669"/>
    <property type="project" value="InterPro"/>
</dbReference>
<dbReference type="Gene3D" id="2.10.109.10">
    <property type="entry name" value="Umud Fragment, subunit A"/>
    <property type="match status" value="1"/>
</dbReference>
<keyword evidence="4 7" id="KW-0068">Autocatalytic cleavage</keyword>
<comment type="caution">
    <text evidence="9">The sequence shown here is derived from an EMBL/GenBank/DDBJ whole genome shotgun (WGS) entry which is preliminary data.</text>
</comment>
<dbReference type="InterPro" id="IPR015927">
    <property type="entry name" value="Peptidase_S24_S26A/B/C"/>
</dbReference>
<dbReference type="InterPro" id="IPR006197">
    <property type="entry name" value="Peptidase_S24_LexA"/>
</dbReference>
<dbReference type="AlphaFoldDB" id="A0A1R1C4Y9"/>
<dbReference type="PANTHER" id="PTHR33516:SF2">
    <property type="entry name" value="LEXA REPRESSOR-RELATED"/>
    <property type="match status" value="1"/>
</dbReference>
<evidence type="ECO:0000256" key="5">
    <source>
        <dbReference type="ARBA" id="ARBA00023204"/>
    </source>
</evidence>
<evidence type="ECO:0000256" key="7">
    <source>
        <dbReference type="RuleBase" id="RU003991"/>
    </source>
</evidence>
<keyword evidence="3 7" id="KW-0378">Hydrolase</keyword>
<sequence>MNYAKLVDEYIKKSGLSLAAIAEKLHQEKGIKIDRSYISKLRNNPKYPATDEINRALAEVTGGDPEKLVMAAYIERAPNEVKTSLKKVAVYENFLKYILVNKPLKIEVDDEDMSEEERREAVDYVNSPEFLATLDDEELDNFLNDIVDDMYYNDKDTYNNLIGSLENNDQTIQESISSYRVNSMLKIPVLGQIAAGQPLDRIEYNEGYTLVDPSLLKGKEGFALKVKGDSMTGDRIHEGDLVIVSVQNEVHPHEIAVVSVNGEKATLKRVKRQNDVVMLLPSNPSYEAQLVPADQVEIIGKVVEVKFWPA</sequence>
<dbReference type="PANTHER" id="PTHR33516">
    <property type="entry name" value="LEXA REPRESSOR"/>
    <property type="match status" value="1"/>
</dbReference>
<gene>
    <name evidence="9" type="ORF">BK131_04290</name>
</gene>
<dbReference type="GO" id="GO:0016787">
    <property type="term" value="F:hydrolase activity"/>
    <property type="evidence" value="ECO:0007669"/>
    <property type="project" value="UniProtKB-KW"/>
</dbReference>
<organism evidence="9 10">
    <name type="scientific">Paenibacillus amylolyticus</name>
    <dbReference type="NCBI Taxonomy" id="1451"/>
    <lineage>
        <taxon>Bacteria</taxon>
        <taxon>Bacillati</taxon>
        <taxon>Bacillota</taxon>
        <taxon>Bacilli</taxon>
        <taxon>Bacillales</taxon>
        <taxon>Paenibacillaceae</taxon>
        <taxon>Paenibacillus</taxon>
    </lineage>
</organism>
<dbReference type="GO" id="GO:0003677">
    <property type="term" value="F:DNA binding"/>
    <property type="evidence" value="ECO:0007669"/>
    <property type="project" value="InterPro"/>
</dbReference>
<evidence type="ECO:0000259" key="8">
    <source>
        <dbReference type="Pfam" id="PF00717"/>
    </source>
</evidence>
<dbReference type="InterPro" id="IPR001387">
    <property type="entry name" value="Cro/C1-type_HTH"/>
</dbReference>
<evidence type="ECO:0000313" key="9">
    <source>
        <dbReference type="EMBL" id="OMF17192.1"/>
    </source>
</evidence>
<evidence type="ECO:0000256" key="3">
    <source>
        <dbReference type="ARBA" id="ARBA00022801"/>
    </source>
</evidence>
<dbReference type="Proteomes" id="UP000187134">
    <property type="component" value="Unassembled WGS sequence"/>
</dbReference>
<dbReference type="OrthoDB" id="194368at2"/>
<dbReference type="Pfam" id="PF00717">
    <property type="entry name" value="Peptidase_S24"/>
    <property type="match status" value="1"/>
</dbReference>
<evidence type="ECO:0000256" key="6">
    <source>
        <dbReference type="ARBA" id="ARBA00023236"/>
    </source>
</evidence>
<accession>A0A1R1C4Y9</accession>
<evidence type="ECO:0000313" key="10">
    <source>
        <dbReference type="Proteomes" id="UP000187134"/>
    </source>
</evidence>
<evidence type="ECO:0000256" key="4">
    <source>
        <dbReference type="ARBA" id="ARBA00022813"/>
    </source>
</evidence>
<dbReference type="CDD" id="cd06529">
    <property type="entry name" value="S24_LexA-like"/>
    <property type="match status" value="1"/>
</dbReference>
<reference evidence="9 10" key="1">
    <citation type="submission" date="2016-11" db="EMBL/GenBank/DDBJ databases">
        <title>Paenibacillus species isolates.</title>
        <authorList>
            <person name="Beno S.M."/>
        </authorList>
    </citation>
    <scope>NUCLEOTIDE SEQUENCE [LARGE SCALE GENOMIC DNA]</scope>
    <source>
        <strain evidence="9 10">FSL H8-0246</strain>
    </source>
</reference>
<dbReference type="InterPro" id="IPR050077">
    <property type="entry name" value="LexA_repressor"/>
</dbReference>
<comment type="similarity">
    <text evidence="1 7">Belongs to the peptidase S24 family.</text>
</comment>
<keyword evidence="2" id="KW-0227">DNA damage</keyword>
<dbReference type="InterPro" id="IPR036286">
    <property type="entry name" value="LexA/Signal_pep-like_sf"/>
</dbReference>
<dbReference type="SUPFAM" id="SSF51306">
    <property type="entry name" value="LexA/Signal peptidase"/>
    <property type="match status" value="1"/>
</dbReference>
<evidence type="ECO:0000256" key="1">
    <source>
        <dbReference type="ARBA" id="ARBA00007484"/>
    </source>
</evidence>
<name>A0A1R1C4Y9_PAEAM</name>
<keyword evidence="6" id="KW-0742">SOS response</keyword>
<dbReference type="RefSeq" id="WP_076330556.1">
    <property type="nucleotide sequence ID" value="NZ_MRTJ01000001.1"/>
</dbReference>
<dbReference type="CDD" id="cd00093">
    <property type="entry name" value="HTH_XRE"/>
    <property type="match status" value="1"/>
</dbReference>
<evidence type="ECO:0000256" key="2">
    <source>
        <dbReference type="ARBA" id="ARBA00022763"/>
    </source>
</evidence>
<keyword evidence="5" id="KW-0234">DNA repair</keyword>
<dbReference type="GO" id="GO:0006281">
    <property type="term" value="P:DNA repair"/>
    <property type="evidence" value="ECO:0007669"/>
    <property type="project" value="UniProtKB-KW"/>
</dbReference>
<proteinExistence type="inferred from homology"/>
<feature type="domain" description="Peptidase S24/S26A/S26B/S26C" evidence="8">
    <location>
        <begin position="188"/>
        <end position="303"/>
    </location>
</feature>